<dbReference type="InterPro" id="IPR045621">
    <property type="entry name" value="BPD_transp_1_N"/>
</dbReference>
<dbReference type="SUPFAM" id="SSF161098">
    <property type="entry name" value="MetI-like"/>
    <property type="match status" value="1"/>
</dbReference>
<keyword evidence="5 7" id="KW-1133">Transmembrane helix</keyword>
<evidence type="ECO:0000256" key="4">
    <source>
        <dbReference type="ARBA" id="ARBA00022692"/>
    </source>
</evidence>
<accession>A0A3N9Q297</accession>
<evidence type="ECO:0000313" key="10">
    <source>
        <dbReference type="Proteomes" id="UP000282529"/>
    </source>
</evidence>
<protein>
    <submittedName>
        <fullName evidence="9">ABC transporter permease</fullName>
    </submittedName>
</protein>
<keyword evidence="2 7" id="KW-0813">Transport</keyword>
<evidence type="ECO:0000256" key="7">
    <source>
        <dbReference type="RuleBase" id="RU363032"/>
    </source>
</evidence>
<evidence type="ECO:0000256" key="1">
    <source>
        <dbReference type="ARBA" id="ARBA00004651"/>
    </source>
</evidence>
<gene>
    <name evidence="9" type="ORF">EH198_11520</name>
</gene>
<keyword evidence="3" id="KW-1003">Cell membrane</keyword>
<dbReference type="AlphaFoldDB" id="A0A3N9Q297"/>
<comment type="caution">
    <text evidence="9">The sequence shown here is derived from an EMBL/GenBank/DDBJ whole genome shotgun (WGS) entry which is preliminary data.</text>
</comment>
<feature type="transmembrane region" description="Helical" evidence="7">
    <location>
        <begin position="237"/>
        <end position="258"/>
    </location>
</feature>
<dbReference type="CDD" id="cd06261">
    <property type="entry name" value="TM_PBP2"/>
    <property type="match status" value="1"/>
</dbReference>
<comment type="similarity">
    <text evidence="7">Belongs to the binding-protein-dependent transport system permease family.</text>
</comment>
<evidence type="ECO:0000256" key="5">
    <source>
        <dbReference type="ARBA" id="ARBA00022989"/>
    </source>
</evidence>
<evidence type="ECO:0000313" key="9">
    <source>
        <dbReference type="EMBL" id="RQW11636.1"/>
    </source>
</evidence>
<dbReference type="Gene3D" id="1.10.3720.10">
    <property type="entry name" value="MetI-like"/>
    <property type="match status" value="1"/>
</dbReference>
<sequence length="310" mass="34208">MVRYVANKFFYMLVSLFVLISATFFLMKAIPGDPFTSEKKIPDEIRQRLYEQYGLDKPVSQQYIKYLGNIIQGDFGVSMKRMNQDVSHIIGQTFSASLKLGLVAIIVSVIVGILLGMLAALYHRKFIDTAAMVLAVLGIAVPSFVLATVLQYVFASKLGWVDVMGFNDPLDYVLPVAALSAQPIAFIARLTRSSMLEVLHADYIKTAKAKGLSWGVILFRHVLRNGIMPVVTYMGPMTANIVTGSVVIEQIFGIGGIGKQFVEAISVRDYPIIMGITIFYGLLLMVARFITDVAYVFVDPRIKLTGGKEG</sequence>
<keyword evidence="4 7" id="KW-0812">Transmembrane</keyword>
<dbReference type="OrthoDB" id="24153at2"/>
<comment type="subcellular location">
    <subcellularLocation>
        <location evidence="1 7">Cell membrane</location>
        <topology evidence="1 7">Multi-pass membrane protein</topology>
    </subcellularLocation>
</comment>
<dbReference type="Pfam" id="PF19300">
    <property type="entry name" value="BPD_transp_1_N"/>
    <property type="match status" value="1"/>
</dbReference>
<feature type="transmembrane region" description="Helical" evidence="7">
    <location>
        <begin position="270"/>
        <end position="290"/>
    </location>
</feature>
<dbReference type="Proteomes" id="UP000282529">
    <property type="component" value="Unassembled WGS sequence"/>
</dbReference>
<organism evidence="9 10">
    <name type="scientific">Paenibacillus rhizophilus</name>
    <dbReference type="NCBI Taxonomy" id="1850366"/>
    <lineage>
        <taxon>Bacteria</taxon>
        <taxon>Bacillati</taxon>
        <taxon>Bacillota</taxon>
        <taxon>Bacilli</taxon>
        <taxon>Bacillales</taxon>
        <taxon>Paenibacillaceae</taxon>
        <taxon>Paenibacillus</taxon>
    </lineage>
</organism>
<feature type="transmembrane region" description="Helical" evidence="7">
    <location>
        <begin position="9"/>
        <end position="30"/>
    </location>
</feature>
<dbReference type="GO" id="GO:0005886">
    <property type="term" value="C:plasma membrane"/>
    <property type="evidence" value="ECO:0007669"/>
    <property type="project" value="UniProtKB-SubCell"/>
</dbReference>
<evidence type="ECO:0000256" key="2">
    <source>
        <dbReference type="ARBA" id="ARBA00022448"/>
    </source>
</evidence>
<feature type="transmembrane region" description="Helical" evidence="7">
    <location>
        <begin position="129"/>
        <end position="152"/>
    </location>
</feature>
<evidence type="ECO:0000256" key="6">
    <source>
        <dbReference type="ARBA" id="ARBA00023136"/>
    </source>
</evidence>
<dbReference type="InterPro" id="IPR035906">
    <property type="entry name" value="MetI-like_sf"/>
</dbReference>
<feature type="domain" description="ABC transmembrane type-1" evidence="8">
    <location>
        <begin position="94"/>
        <end position="291"/>
    </location>
</feature>
<name>A0A3N9Q297_9BACL</name>
<dbReference type="InterPro" id="IPR000515">
    <property type="entry name" value="MetI-like"/>
</dbReference>
<dbReference type="EMBL" id="RQPI01000005">
    <property type="protein sequence ID" value="RQW11636.1"/>
    <property type="molecule type" value="Genomic_DNA"/>
</dbReference>
<evidence type="ECO:0000256" key="3">
    <source>
        <dbReference type="ARBA" id="ARBA00022475"/>
    </source>
</evidence>
<proteinExistence type="inferred from homology"/>
<feature type="transmembrane region" description="Helical" evidence="7">
    <location>
        <begin position="100"/>
        <end position="122"/>
    </location>
</feature>
<evidence type="ECO:0000259" key="8">
    <source>
        <dbReference type="PROSITE" id="PS50928"/>
    </source>
</evidence>
<keyword evidence="6 7" id="KW-0472">Membrane</keyword>
<dbReference type="RefSeq" id="WP_124695684.1">
    <property type="nucleotide sequence ID" value="NZ_JBHUFE010000007.1"/>
</dbReference>
<dbReference type="PROSITE" id="PS50928">
    <property type="entry name" value="ABC_TM1"/>
    <property type="match status" value="1"/>
</dbReference>
<keyword evidence="10" id="KW-1185">Reference proteome</keyword>
<dbReference type="PANTHER" id="PTHR43163">
    <property type="entry name" value="DIPEPTIDE TRANSPORT SYSTEM PERMEASE PROTEIN DPPB-RELATED"/>
    <property type="match status" value="1"/>
</dbReference>
<dbReference type="Pfam" id="PF00528">
    <property type="entry name" value="BPD_transp_1"/>
    <property type="match status" value="1"/>
</dbReference>
<reference evidence="9 10" key="1">
    <citation type="submission" date="2018-11" db="EMBL/GenBank/DDBJ databases">
        <title>Genome sequence of strain 7197.</title>
        <authorList>
            <person name="Gao J."/>
            <person name="Sun J."/>
        </authorList>
    </citation>
    <scope>NUCLEOTIDE SEQUENCE [LARGE SCALE GENOMIC DNA]</scope>
    <source>
        <strain evidence="9 10">7197</strain>
    </source>
</reference>
<dbReference type="GO" id="GO:0055085">
    <property type="term" value="P:transmembrane transport"/>
    <property type="evidence" value="ECO:0007669"/>
    <property type="project" value="InterPro"/>
</dbReference>
<dbReference type="PANTHER" id="PTHR43163:SF6">
    <property type="entry name" value="DIPEPTIDE TRANSPORT SYSTEM PERMEASE PROTEIN DPPB-RELATED"/>
    <property type="match status" value="1"/>
</dbReference>